<accession>A0A2Z4INQ0</accession>
<dbReference type="KEGG" id="est:DN752_21280"/>
<organism evidence="2 3">
    <name type="scientific">Echinicola strongylocentroti</name>
    <dbReference type="NCBI Taxonomy" id="1795355"/>
    <lineage>
        <taxon>Bacteria</taxon>
        <taxon>Pseudomonadati</taxon>
        <taxon>Bacteroidota</taxon>
        <taxon>Cytophagia</taxon>
        <taxon>Cytophagales</taxon>
        <taxon>Cyclobacteriaceae</taxon>
        <taxon>Echinicola</taxon>
    </lineage>
</organism>
<proteinExistence type="predicted"/>
<dbReference type="EMBL" id="CP030041">
    <property type="protein sequence ID" value="AWW32474.1"/>
    <property type="molecule type" value="Genomic_DNA"/>
</dbReference>
<evidence type="ECO:0000256" key="1">
    <source>
        <dbReference type="SAM" id="MobiDB-lite"/>
    </source>
</evidence>
<name>A0A2Z4INQ0_9BACT</name>
<dbReference type="AlphaFoldDB" id="A0A2Z4INQ0"/>
<evidence type="ECO:0000313" key="2">
    <source>
        <dbReference type="EMBL" id="AWW32474.1"/>
    </source>
</evidence>
<dbReference type="OrthoDB" id="9800869at2"/>
<reference evidence="2 3" key="1">
    <citation type="submission" date="2018-06" db="EMBL/GenBank/DDBJ databases">
        <title>Echinicola strongylocentroti sp. nov., isolated from a sea urchin Strongylocentrotus intermedius.</title>
        <authorList>
            <person name="Bae S.S."/>
        </authorList>
    </citation>
    <scope>NUCLEOTIDE SEQUENCE [LARGE SCALE GENOMIC DNA]</scope>
    <source>
        <strain evidence="2 3">MEBiC08714</strain>
    </source>
</reference>
<protein>
    <submittedName>
        <fullName evidence="2">Uncharacterized protein</fullName>
    </submittedName>
</protein>
<gene>
    <name evidence="2" type="ORF">DN752_21280</name>
</gene>
<dbReference type="Proteomes" id="UP000248688">
    <property type="component" value="Chromosome"/>
</dbReference>
<keyword evidence="3" id="KW-1185">Reference proteome</keyword>
<feature type="region of interest" description="Disordered" evidence="1">
    <location>
        <begin position="30"/>
        <end position="53"/>
    </location>
</feature>
<evidence type="ECO:0000313" key="3">
    <source>
        <dbReference type="Proteomes" id="UP000248688"/>
    </source>
</evidence>
<sequence length="261" mass="29254">MLILCFAPLVSNAQFLKKLQKKVENTVESTVDNVLDEDSNSSQKSQEGTGKGASPIEETYDFVALDSLIFYENFALEKNGRMPSHWKSNLGGSIVEIPAERGKWLKLNAGAVYRIDSLLQLPENFTVEFELITRSESAEDIGAMQFGFSRDNSAKDYIRDAYNDNAITCTRLHFHNQDIVNASSDSDVSNNTNFPLANYSNSTLPVAISVEGQLMVLYIDNKKILETKMFAKGTNKYFYISAPYKYDVDAAVYFGNVRIAR</sequence>